<keyword evidence="1" id="KW-0175">Coiled coil</keyword>
<dbReference type="AlphaFoldDB" id="A0A803L896"/>
<reference evidence="4" key="2">
    <citation type="submission" date="2021-03" db="UniProtKB">
        <authorList>
            <consortium name="EnsemblPlants"/>
        </authorList>
    </citation>
    <scope>IDENTIFICATION</scope>
</reference>
<organism evidence="4 5">
    <name type="scientific">Chenopodium quinoa</name>
    <name type="common">Quinoa</name>
    <dbReference type="NCBI Taxonomy" id="63459"/>
    <lineage>
        <taxon>Eukaryota</taxon>
        <taxon>Viridiplantae</taxon>
        <taxon>Streptophyta</taxon>
        <taxon>Embryophyta</taxon>
        <taxon>Tracheophyta</taxon>
        <taxon>Spermatophyta</taxon>
        <taxon>Magnoliopsida</taxon>
        <taxon>eudicotyledons</taxon>
        <taxon>Gunneridae</taxon>
        <taxon>Pentapetalae</taxon>
        <taxon>Caryophyllales</taxon>
        <taxon>Chenopodiaceae</taxon>
        <taxon>Chenopodioideae</taxon>
        <taxon>Atripliceae</taxon>
        <taxon>Chenopodium</taxon>
    </lineage>
</organism>
<proteinExistence type="predicted"/>
<evidence type="ECO:0000259" key="3">
    <source>
        <dbReference type="Pfam" id="PF03478"/>
    </source>
</evidence>
<feature type="coiled-coil region" evidence="1">
    <location>
        <begin position="670"/>
        <end position="697"/>
    </location>
</feature>
<feature type="domain" description="KIB1-4 beta-propeller" evidence="3">
    <location>
        <begin position="73"/>
        <end position="342"/>
    </location>
</feature>
<name>A0A803L896_CHEQI</name>
<feature type="compositionally biased region" description="Polar residues" evidence="2">
    <location>
        <begin position="498"/>
        <end position="520"/>
    </location>
</feature>
<evidence type="ECO:0000256" key="1">
    <source>
        <dbReference type="SAM" id="Coils"/>
    </source>
</evidence>
<evidence type="ECO:0000313" key="4">
    <source>
        <dbReference type="EnsemblPlants" id="AUR62008085-RA:cds"/>
    </source>
</evidence>
<dbReference type="Gramene" id="AUR62008085-RA">
    <property type="protein sequence ID" value="AUR62008085-RA:cds"/>
    <property type="gene ID" value="AUR62008085"/>
</dbReference>
<dbReference type="Pfam" id="PF03478">
    <property type="entry name" value="Beta-prop_KIB1-4"/>
    <property type="match status" value="1"/>
</dbReference>
<keyword evidence="5" id="KW-1185">Reference proteome</keyword>
<protein>
    <recommendedName>
        <fullName evidence="3">KIB1-4 beta-propeller domain-containing protein</fullName>
    </recommendedName>
</protein>
<evidence type="ECO:0000313" key="5">
    <source>
        <dbReference type="Proteomes" id="UP000596660"/>
    </source>
</evidence>
<dbReference type="EnsemblPlants" id="AUR62008085-RA">
    <property type="protein sequence ID" value="AUR62008085-RA:cds"/>
    <property type="gene ID" value="AUR62008085"/>
</dbReference>
<accession>A0A803L896</accession>
<reference evidence="4" key="1">
    <citation type="journal article" date="2017" name="Nature">
        <title>The genome of Chenopodium quinoa.</title>
        <authorList>
            <person name="Jarvis D.E."/>
            <person name="Ho Y.S."/>
            <person name="Lightfoot D.J."/>
            <person name="Schmoeckel S.M."/>
            <person name="Li B."/>
            <person name="Borm T.J.A."/>
            <person name="Ohyanagi H."/>
            <person name="Mineta K."/>
            <person name="Michell C.T."/>
            <person name="Saber N."/>
            <person name="Kharbatia N.M."/>
            <person name="Rupper R.R."/>
            <person name="Sharp A.R."/>
            <person name="Dally N."/>
            <person name="Boughton B.A."/>
            <person name="Woo Y.H."/>
            <person name="Gao G."/>
            <person name="Schijlen E.G.W.M."/>
            <person name="Guo X."/>
            <person name="Momin A.A."/>
            <person name="Negrao S."/>
            <person name="Al-Babili S."/>
            <person name="Gehring C."/>
            <person name="Roessner U."/>
            <person name="Jung C."/>
            <person name="Murphy K."/>
            <person name="Arold S.T."/>
            <person name="Gojobori T."/>
            <person name="van der Linden C.G."/>
            <person name="van Loo E.N."/>
            <person name="Jellen E.N."/>
            <person name="Maughan P.J."/>
            <person name="Tester M."/>
        </authorList>
    </citation>
    <scope>NUCLEOTIDE SEQUENCE [LARGE SCALE GENOMIC DNA]</scope>
    <source>
        <strain evidence="4">cv. PI 614886</strain>
    </source>
</reference>
<dbReference type="CDD" id="cd09917">
    <property type="entry name" value="F-box_SF"/>
    <property type="match status" value="1"/>
</dbReference>
<dbReference type="Pfam" id="PF05278">
    <property type="entry name" value="PEARLI-4"/>
    <property type="match status" value="1"/>
</dbReference>
<sequence>MQNNNLPRSISWSELPLELLRSIAKSLKKNPNDLRNFRAVCKNWQRSTSISVLLPFCDYSTLSYNLFTSSVLLLRPPSGLSGSSSGSQFDTPWMVSVVEITKGNIQYCHPFSQTPHSNLLKNFDVTQFHPSVLSESYHIASSSDISLSSAIAGVDKVVVFSTRPIPRINDCLLLVLHNGRLGGYPSFEAEDDKPEWVDVSYRGVDDFDDIVTFKGVIYAVDWEGKLYQLFNHKVAVQKTLVSAAVSDAGAYKGWRKRLVGSMLDQKLYLFVRYQKDMLKVFKLSKHGKIWNWVIIQSFEDKNQVLFMSSVYGFFVPARYFSDCQLRNCIVFSDNAFPIYSFRGWVSGVDVKVEEEIMVFQLGTRDDQNTFRPISSYPSFPVKLWSPPSWVLQPQISSPLQLHSDQRHSEVKGMQLDREQAADIPPPNSAGIIPCRVALDTENTEDPIVQTESVVPRVIQPVVKQVSTPKFQGIDVHPKLPILQKISSLTNFPVKLRSPPSSVLQPQTSSPLQPNSDQRNSGVDDMQLDREQAAAIPPPNSAALEAERSVDPSVQKDSTIPRVIQPVLNETSTPKFQGVDVHPEHLPILQKIWMKHGDVLKESKIRSCDFIATTLASLAKLILILQTNSGKTLTDNQAHYLTSVLSDLQSVCVKVDWLVPFVEKALALHKRKLLDAALVELEKAKAKVEEMNRKFLLEMMKMKQGFSSNKKQIVSKSITACVPIDQDKCLGEGLF</sequence>
<evidence type="ECO:0000256" key="2">
    <source>
        <dbReference type="SAM" id="MobiDB-lite"/>
    </source>
</evidence>
<dbReference type="InterPro" id="IPR051304">
    <property type="entry name" value="SCF_F-box_domain"/>
</dbReference>
<dbReference type="PANTHER" id="PTHR47123">
    <property type="entry name" value="F-BOX PROTEIN SKIP23"/>
    <property type="match status" value="1"/>
</dbReference>
<dbReference type="OMA" id="PFCDYST"/>
<dbReference type="Proteomes" id="UP000596660">
    <property type="component" value="Unplaced"/>
</dbReference>
<dbReference type="SUPFAM" id="SSF81383">
    <property type="entry name" value="F-box domain"/>
    <property type="match status" value="1"/>
</dbReference>
<feature type="region of interest" description="Disordered" evidence="2">
    <location>
        <begin position="535"/>
        <end position="554"/>
    </location>
</feature>
<dbReference type="InterPro" id="IPR007942">
    <property type="entry name" value="PLipase-like"/>
</dbReference>
<feature type="region of interest" description="Disordered" evidence="2">
    <location>
        <begin position="496"/>
        <end position="522"/>
    </location>
</feature>
<dbReference type="InterPro" id="IPR036047">
    <property type="entry name" value="F-box-like_dom_sf"/>
</dbReference>
<dbReference type="InterPro" id="IPR005174">
    <property type="entry name" value="KIB1-4_b-propeller"/>
</dbReference>
<dbReference type="PANTHER" id="PTHR47123:SF6">
    <property type="entry name" value="F-BOX PROTEIN SKIP23-LIKE ISOFORM X1"/>
    <property type="match status" value="1"/>
</dbReference>